<dbReference type="Proteomes" id="UP000515240">
    <property type="component" value="Chromosome"/>
</dbReference>
<dbReference type="RefSeq" id="WP_182326494.1">
    <property type="nucleotide sequence ID" value="NZ_CP058554.1"/>
</dbReference>
<keyword evidence="4" id="KW-1185">Reference proteome</keyword>
<keyword evidence="1" id="KW-0732">Signal</keyword>
<dbReference type="KEGG" id="cpis:HS961_04040"/>
<dbReference type="Pfam" id="PF00497">
    <property type="entry name" value="SBP_bac_3"/>
    <property type="match status" value="1"/>
</dbReference>
<feature type="domain" description="Solute-binding protein family 3/N-terminal" evidence="2">
    <location>
        <begin position="16"/>
        <end position="236"/>
    </location>
</feature>
<dbReference type="EMBL" id="CP058554">
    <property type="protein sequence ID" value="QMV72070.1"/>
    <property type="molecule type" value="Genomic_DNA"/>
</dbReference>
<evidence type="ECO:0000259" key="2">
    <source>
        <dbReference type="SMART" id="SM00062"/>
    </source>
</evidence>
<evidence type="ECO:0000313" key="4">
    <source>
        <dbReference type="Proteomes" id="UP000515240"/>
    </source>
</evidence>
<gene>
    <name evidence="3" type="ORF">HS961_04040</name>
</gene>
<proteinExistence type="predicted"/>
<protein>
    <submittedName>
        <fullName evidence="3">Transporter substrate-binding domain-containing protein</fullName>
    </submittedName>
</protein>
<dbReference type="SMART" id="SM00062">
    <property type="entry name" value="PBPb"/>
    <property type="match status" value="1"/>
</dbReference>
<dbReference type="SUPFAM" id="SSF53850">
    <property type="entry name" value="Periplasmic binding protein-like II"/>
    <property type="match status" value="1"/>
</dbReference>
<reference evidence="3 4" key="1">
    <citation type="journal article" date="2020" name="G3 (Bethesda)">
        <title>CeMbio - The Caenorhabditis elegans Microbiome Resource.</title>
        <authorList>
            <person name="Dirksen P."/>
            <person name="Assie A."/>
            <person name="Zimmermann J."/>
            <person name="Zhang F."/>
            <person name="Tietje A.M."/>
            <person name="Marsh S.A."/>
            <person name="Felix M.A."/>
            <person name="Shapira M."/>
            <person name="Kaleta C."/>
            <person name="Schulenburg H."/>
            <person name="Samuel B."/>
        </authorList>
    </citation>
    <scope>NUCLEOTIDE SEQUENCE [LARGE SCALE GENOMIC DNA]</scope>
    <source>
        <strain evidence="3 4">BIGb0172</strain>
    </source>
</reference>
<sequence length="245" mass="25261">MTDTSAIASLIAPTGRLRAAINVGNPVLAHKRADGSGAGVSVDLATRMAAQLGLPLDLQLFEAAAHSVDAVTQGLADVGFFAVDPVRGAGIGFSAPYVLIEGAYMVRSDSALTDNAQVDIAGHEVVVGQGSAYDLYLSRALKNARILRAPTSPAVVDVFLQPSGDVAAGVKVQLQAAVASQPGLRMLPGHFMLIQQAMGLPKTRCDAAIQWLADFVEEAKASGFVAQALAQHQVQGAVVAPAARQ</sequence>
<dbReference type="PANTHER" id="PTHR35936:SF17">
    <property type="entry name" value="ARGININE-BINDING EXTRACELLULAR PROTEIN ARTP"/>
    <property type="match status" value="1"/>
</dbReference>
<dbReference type="Gene3D" id="3.40.190.10">
    <property type="entry name" value="Periplasmic binding protein-like II"/>
    <property type="match status" value="2"/>
</dbReference>
<accession>A0A7G5EDJ5</accession>
<name>A0A7G5EDJ5_9BURK</name>
<dbReference type="InterPro" id="IPR001638">
    <property type="entry name" value="Solute-binding_3/MltF_N"/>
</dbReference>
<evidence type="ECO:0000256" key="1">
    <source>
        <dbReference type="ARBA" id="ARBA00022729"/>
    </source>
</evidence>
<organism evidence="3 4">
    <name type="scientific">Comamonas piscis</name>
    <dbReference type="NCBI Taxonomy" id="1562974"/>
    <lineage>
        <taxon>Bacteria</taxon>
        <taxon>Pseudomonadati</taxon>
        <taxon>Pseudomonadota</taxon>
        <taxon>Betaproteobacteria</taxon>
        <taxon>Burkholderiales</taxon>
        <taxon>Comamonadaceae</taxon>
        <taxon>Comamonas</taxon>
    </lineage>
</organism>
<evidence type="ECO:0000313" key="3">
    <source>
        <dbReference type="EMBL" id="QMV72070.1"/>
    </source>
</evidence>
<dbReference type="PANTHER" id="PTHR35936">
    <property type="entry name" value="MEMBRANE-BOUND LYTIC MUREIN TRANSGLYCOSYLASE F"/>
    <property type="match status" value="1"/>
</dbReference>
<dbReference type="AlphaFoldDB" id="A0A7G5EDJ5"/>